<dbReference type="Gene3D" id="3.30.40.10">
    <property type="entry name" value="Zinc/RING finger domain, C3HC4 (zinc finger)"/>
    <property type="match status" value="1"/>
</dbReference>
<accession>A0A7R9ASL5</accession>
<feature type="repeat" description="NHL" evidence="7">
    <location>
        <begin position="1288"/>
        <end position="1331"/>
    </location>
</feature>
<feature type="compositionally biased region" description="Basic residues" evidence="9">
    <location>
        <begin position="1437"/>
        <end position="1450"/>
    </location>
</feature>
<feature type="compositionally biased region" description="Low complexity" evidence="9">
    <location>
        <begin position="892"/>
        <end position="901"/>
    </location>
</feature>
<feature type="compositionally biased region" description="Low complexity" evidence="9">
    <location>
        <begin position="944"/>
        <end position="954"/>
    </location>
</feature>
<feature type="compositionally biased region" description="Low complexity" evidence="9">
    <location>
        <begin position="605"/>
        <end position="626"/>
    </location>
</feature>
<name>A0A7R9ASL5_TIMSH</name>
<feature type="compositionally biased region" description="Low complexity" evidence="9">
    <location>
        <begin position="635"/>
        <end position="649"/>
    </location>
</feature>
<feature type="compositionally biased region" description="Polar residues" evidence="9">
    <location>
        <begin position="549"/>
        <end position="572"/>
    </location>
</feature>
<feature type="compositionally biased region" description="Low complexity" evidence="9">
    <location>
        <begin position="301"/>
        <end position="314"/>
    </location>
</feature>
<dbReference type="InterPro" id="IPR018957">
    <property type="entry name" value="Znf_C3HC4_RING-type"/>
</dbReference>
<dbReference type="InterPro" id="IPR001841">
    <property type="entry name" value="Znf_RING"/>
</dbReference>
<dbReference type="Pfam" id="PF01436">
    <property type="entry name" value="NHL"/>
    <property type="match status" value="6"/>
</dbReference>
<feature type="compositionally biased region" description="Polar residues" evidence="9">
    <location>
        <begin position="961"/>
        <end position="970"/>
    </location>
</feature>
<keyword evidence="8" id="KW-0175">Coiled coil</keyword>
<evidence type="ECO:0000256" key="9">
    <source>
        <dbReference type="SAM" id="MobiDB-lite"/>
    </source>
</evidence>
<evidence type="ECO:0000256" key="6">
    <source>
        <dbReference type="PROSITE-ProRule" id="PRU00024"/>
    </source>
</evidence>
<feature type="repeat" description="NHL" evidence="7">
    <location>
        <begin position="1100"/>
        <end position="1143"/>
    </location>
</feature>
<feature type="compositionally biased region" description="Basic and acidic residues" evidence="9">
    <location>
        <begin position="325"/>
        <end position="350"/>
    </location>
</feature>
<keyword evidence="4 5" id="KW-0862">Zinc</keyword>
<keyword evidence="3 6" id="KW-0863">Zinc-finger</keyword>
<dbReference type="InterPro" id="IPR036703">
    <property type="entry name" value="MOB_kinase_act_sf"/>
</dbReference>
<gene>
    <name evidence="12" type="ORF">TSIB3V08_LOCUS3817</name>
</gene>
<feature type="region of interest" description="Disordered" evidence="9">
    <location>
        <begin position="1406"/>
        <end position="1450"/>
    </location>
</feature>
<feature type="region of interest" description="Disordered" evidence="9">
    <location>
        <begin position="1050"/>
        <end position="1070"/>
    </location>
</feature>
<dbReference type="Gene3D" id="2.120.10.30">
    <property type="entry name" value="TolB, C-terminal domain"/>
    <property type="match status" value="3"/>
</dbReference>
<feature type="domain" description="RING-type" evidence="10">
    <location>
        <begin position="10"/>
        <end position="52"/>
    </location>
</feature>
<feature type="binding site" evidence="5">
    <location>
        <position position="1548"/>
    </location>
    <ligand>
        <name>Zn(2+)</name>
        <dbReference type="ChEBI" id="CHEBI:29105"/>
    </ligand>
</feature>
<evidence type="ECO:0000313" key="12">
    <source>
        <dbReference type="EMBL" id="CAD7259613.1"/>
    </source>
</evidence>
<dbReference type="CDD" id="cd16524">
    <property type="entry name" value="RING-HC_NHL-1-like"/>
    <property type="match status" value="1"/>
</dbReference>
<dbReference type="InterPro" id="IPR011042">
    <property type="entry name" value="6-blade_b-propeller_TolB-like"/>
</dbReference>
<dbReference type="Gene3D" id="1.20.140.30">
    <property type="entry name" value="MOB kinase activator"/>
    <property type="match status" value="1"/>
</dbReference>
<feature type="repeat" description="NHL" evidence="7">
    <location>
        <begin position="1194"/>
        <end position="1237"/>
    </location>
</feature>
<dbReference type="SUPFAM" id="SSF57850">
    <property type="entry name" value="RING/U-box"/>
    <property type="match status" value="1"/>
</dbReference>
<dbReference type="GO" id="GO:0061630">
    <property type="term" value="F:ubiquitin protein ligase activity"/>
    <property type="evidence" value="ECO:0007669"/>
    <property type="project" value="TreeGrafter"/>
</dbReference>
<evidence type="ECO:0000256" key="5">
    <source>
        <dbReference type="PIRSR" id="PIRSR605301-1"/>
    </source>
</evidence>
<feature type="repeat" description="NHL" evidence="7">
    <location>
        <begin position="1147"/>
        <end position="1190"/>
    </location>
</feature>
<feature type="binding site" evidence="5">
    <location>
        <position position="1630"/>
    </location>
    <ligand>
        <name>Zn(2+)</name>
        <dbReference type="ChEBI" id="CHEBI:29105"/>
    </ligand>
</feature>
<dbReference type="PROSITE" id="PS50119">
    <property type="entry name" value="ZF_BBOX"/>
    <property type="match status" value="1"/>
</dbReference>
<dbReference type="FunFam" id="2.120.10.30:FF:000013">
    <property type="entry name" value="E3 ubiquitin-protein ligase TRIM71"/>
    <property type="match status" value="2"/>
</dbReference>
<evidence type="ECO:0008006" key="13">
    <source>
        <dbReference type="Google" id="ProtNLM"/>
    </source>
</evidence>
<dbReference type="GO" id="GO:0043161">
    <property type="term" value="P:proteasome-mediated ubiquitin-dependent protein catabolic process"/>
    <property type="evidence" value="ECO:0007669"/>
    <property type="project" value="TreeGrafter"/>
</dbReference>
<evidence type="ECO:0000259" key="10">
    <source>
        <dbReference type="PROSITE" id="PS50089"/>
    </source>
</evidence>
<feature type="compositionally biased region" description="Basic and acidic residues" evidence="9">
    <location>
        <begin position="476"/>
        <end position="491"/>
    </location>
</feature>
<evidence type="ECO:0000256" key="7">
    <source>
        <dbReference type="PROSITE-ProRule" id="PRU00504"/>
    </source>
</evidence>
<dbReference type="InterPro" id="IPR013083">
    <property type="entry name" value="Znf_RING/FYVE/PHD"/>
</dbReference>
<keyword evidence="2" id="KW-0677">Repeat</keyword>
<evidence type="ECO:0000256" key="2">
    <source>
        <dbReference type="ARBA" id="ARBA00022737"/>
    </source>
</evidence>
<dbReference type="InterPro" id="IPR000315">
    <property type="entry name" value="Znf_B-box"/>
</dbReference>
<feature type="compositionally biased region" description="Acidic residues" evidence="9">
    <location>
        <begin position="733"/>
        <end position="756"/>
    </location>
</feature>
<feature type="region of interest" description="Disordered" evidence="9">
    <location>
        <begin position="301"/>
        <end position="1001"/>
    </location>
</feature>
<dbReference type="EMBL" id="OC001305">
    <property type="protein sequence ID" value="CAD7259613.1"/>
    <property type="molecule type" value="Genomic_DNA"/>
</dbReference>
<feature type="domain" description="B box-type" evidence="11">
    <location>
        <begin position="92"/>
        <end position="135"/>
    </location>
</feature>
<feature type="compositionally biased region" description="Basic residues" evidence="9">
    <location>
        <begin position="919"/>
        <end position="928"/>
    </location>
</feature>
<feature type="repeat" description="NHL" evidence="7">
    <location>
        <begin position="1241"/>
        <end position="1284"/>
    </location>
</feature>
<dbReference type="PANTHER" id="PTHR24104">
    <property type="entry name" value="E3 UBIQUITIN-PROTEIN LIGASE NHLRC1-RELATED"/>
    <property type="match status" value="1"/>
</dbReference>
<evidence type="ECO:0000259" key="11">
    <source>
        <dbReference type="PROSITE" id="PS50119"/>
    </source>
</evidence>
<keyword evidence="1 5" id="KW-0479">Metal-binding</keyword>
<proteinExistence type="predicted"/>
<evidence type="ECO:0000256" key="1">
    <source>
        <dbReference type="ARBA" id="ARBA00022723"/>
    </source>
</evidence>
<dbReference type="InterPro" id="IPR005301">
    <property type="entry name" value="MOB_kinase_act_fam"/>
</dbReference>
<dbReference type="Pfam" id="PF03637">
    <property type="entry name" value="Mob1_phocein"/>
    <property type="match status" value="1"/>
</dbReference>
<dbReference type="PANTHER" id="PTHR24104:SF47">
    <property type="entry name" value="E3 UBIQUITIN-PROTEIN LIGASE NHLRC1"/>
    <property type="match status" value="1"/>
</dbReference>
<feature type="binding site" evidence="5">
    <location>
        <position position="1625"/>
    </location>
    <ligand>
        <name>Zn(2+)</name>
        <dbReference type="ChEBI" id="CHEBI:29105"/>
    </ligand>
</feature>
<protein>
    <recommendedName>
        <fullName evidence="13">RING finger protein nhl-1</fullName>
    </recommendedName>
</protein>
<feature type="repeat" description="NHL" evidence="7">
    <location>
        <begin position="1338"/>
        <end position="1378"/>
    </location>
</feature>
<feature type="binding site" evidence="5">
    <location>
        <position position="1553"/>
    </location>
    <ligand>
        <name>Zn(2+)</name>
        <dbReference type="ChEBI" id="CHEBI:29105"/>
    </ligand>
</feature>
<dbReference type="SUPFAM" id="SSF101898">
    <property type="entry name" value="NHL repeat"/>
    <property type="match status" value="1"/>
</dbReference>
<sequence>MEQFEQLLTCAICLDRYRNPKLLPCQHSFCMEPCMDGLVDYVRRQVKCPECRAEHRIPYQGVQGYPTNVTLQRFLELHIEITGELPDPTSGQIMERCNVCSEKSYCSLCVHCEKKICEECKGAHMDILRREIARINNQVRRAIHRLQDALTLVEKNATCLQINCSSVSEEVDEIYRRLSKALKDRTEFLTGELDRYLTTEKRNLLTLKDNLELEISNIQSNCDLADKHMTESVDWDDCELMDAKEIFLKTVEFIRNFEYENVDYNRRVKFAMSHDPNQLVLHLAGYGELIINMPHLTGSGPGSLVGSSSSNALLQPPGGPGLMRSKSDHRLATQFRQQEERGYGEDRDQPSGRVSPLGGRKFGERYPAPRGGNEKYDSSRYGRSGGGSDYGSEFESPYDTDNRSTARSRYRARLARNQTGGENADSDNDTQGNRSVRFSGEPPHKEREKVLDTEDATKGPLSGIFRLYDSPRVMKRLQESELRIKKKDKEPPPQPVQPQIKKQNKNAPSSSSSTAPETVPETRPVSERVAALKQHRSLVGTGGGDASSEEGSQPSSPTTGRAPSSELSSPTRKNPVPEVASSDAESDDGSSVTSLQQTVRKTPVSRTGSGSTSRRSSASSDATTASQAHKKTTRSASSDSSTSSESSSSAVKNTGAAFSTDELKQKYSSRGGSGGSPAESVVASGANSPKNRKSSISSDTTKKEVAPVTPKFQSRFLPNKSVTPVVEPPKKEDDEEEESETSSESEETDSEDESDEESKKTNPETPVVKNKPVDKTDIGPLLARSANARDTSETQRKGSRDETGTSGGYVAKRYGTADNSTSSYRSPYGAKEEPTTTTTAGSRYRTRNQQEDESPSRYGSGGYTSRFLNKSKSSAAVSPDEDPPEPKKYTPSSSASVAAVDDSNKYSSGRSRYAALKDRRSRLNRSRSSHNLGGPDDMDESEEPTSPTSSMPSSYLASRYAPSTTAGSDLSRSRSTHAMKPRETSPDRSGGSGTTEKDGAALSSWARYLKNKYGTKAGGKDGKDSVGASSAASSTAARRLSLGLPLRHNSASIESSDDDQKNPGGSPTSLTAATAVAAGFAAAAAGSSPRSQYLQKRRQQFKIGSRGSEPGCFTWPRGIAVGPDNLVVVADSSNHRVQVFDANGIFVKEFGAYGNGEGEFDCLAGVAVNRIGQFIIADRYNHRIQVLDPAGRFLRSFGSQGTSDGRFNYPWGITTDALGFIYVCDKENHRVQVFQSDGTFVGKFGSCGSKAGQLEHPHYIAVSNTNRVIVSDSNNHRVQIFDVNGRVLTAFGTEGSEEGQFKFPRGVAVDDQGYIIVADSGNNRIQIFHPDGTFLKAFGGWGSGDGEFKGLEGIAVMSNGNILVCDRENHRIQQSSFNTTSALAKYATEAGVKLNTTSALANYATEAGGKPFRNPPPSTPDRDSNLDLPVFSSRAQHDKRKSSGIPLKRHVQKSKAEQLTKLLDDSNKALICSEEWLDSRWPDELFEEMDSTLAVQQYIQQQIRREPANIDLILTPPELQDEGVWKYEHLRQFCMELNGLAVRLQGECHPETCTQMTATEQWIFLCAAHKTPKECPAIDYTRHTLDGAACLLNSNKYFPSRVSIKESSVAKLGSVCRRVYRIFSHAYFHHRAIFDEYENETCLCRRFTSFVTKYNLMSKDNLIVPILEDEGSGETDA</sequence>
<dbReference type="SUPFAM" id="SSF101152">
    <property type="entry name" value="Mob1/phocein"/>
    <property type="match status" value="1"/>
</dbReference>
<evidence type="ECO:0000256" key="3">
    <source>
        <dbReference type="ARBA" id="ARBA00022771"/>
    </source>
</evidence>
<evidence type="ECO:0000256" key="8">
    <source>
        <dbReference type="SAM" id="Coils"/>
    </source>
</evidence>
<feature type="compositionally biased region" description="Basic and acidic residues" evidence="9">
    <location>
        <begin position="790"/>
        <end position="803"/>
    </location>
</feature>
<dbReference type="PROSITE" id="PS51125">
    <property type="entry name" value="NHL"/>
    <property type="match status" value="6"/>
</dbReference>
<dbReference type="Pfam" id="PF00097">
    <property type="entry name" value="zf-C3HC4"/>
    <property type="match status" value="1"/>
</dbReference>
<dbReference type="GO" id="GO:0008270">
    <property type="term" value="F:zinc ion binding"/>
    <property type="evidence" value="ECO:0007669"/>
    <property type="project" value="UniProtKB-KW"/>
</dbReference>
<dbReference type="FunFam" id="3.30.40.10:FF:000185">
    <property type="entry name" value="RING finger protein nhl-1"/>
    <property type="match status" value="1"/>
</dbReference>
<dbReference type="CDD" id="cd14954">
    <property type="entry name" value="NHL_TRIM71_like"/>
    <property type="match status" value="1"/>
</dbReference>
<dbReference type="PROSITE" id="PS50089">
    <property type="entry name" value="ZF_RING_2"/>
    <property type="match status" value="1"/>
</dbReference>
<evidence type="ECO:0000256" key="4">
    <source>
        <dbReference type="ARBA" id="ARBA00022833"/>
    </source>
</evidence>
<dbReference type="InterPro" id="IPR001258">
    <property type="entry name" value="NHL_repeat"/>
</dbReference>
<feature type="compositionally biased region" description="Polar residues" evidence="9">
    <location>
        <begin position="866"/>
        <end position="876"/>
    </location>
</feature>
<feature type="coiled-coil region" evidence="8">
    <location>
        <begin position="125"/>
        <end position="156"/>
    </location>
</feature>
<feature type="compositionally biased region" description="Polar residues" evidence="9">
    <location>
        <begin position="685"/>
        <end position="699"/>
    </location>
</feature>
<dbReference type="SMART" id="SM00184">
    <property type="entry name" value="RING"/>
    <property type="match status" value="1"/>
</dbReference>
<dbReference type="SMART" id="SM01388">
    <property type="entry name" value="Mob1_phocein"/>
    <property type="match status" value="1"/>
</dbReference>
<dbReference type="GO" id="GO:0000209">
    <property type="term" value="P:protein polyubiquitination"/>
    <property type="evidence" value="ECO:0007669"/>
    <property type="project" value="TreeGrafter"/>
</dbReference>
<dbReference type="InterPro" id="IPR050952">
    <property type="entry name" value="TRIM-NHL_E3_ligases"/>
</dbReference>
<feature type="compositionally biased region" description="Basic and acidic residues" evidence="9">
    <location>
        <begin position="442"/>
        <end position="457"/>
    </location>
</feature>
<organism evidence="12">
    <name type="scientific">Timema shepardi</name>
    <name type="common">Walking stick</name>
    <dbReference type="NCBI Taxonomy" id="629360"/>
    <lineage>
        <taxon>Eukaryota</taxon>
        <taxon>Metazoa</taxon>
        <taxon>Ecdysozoa</taxon>
        <taxon>Arthropoda</taxon>
        <taxon>Hexapoda</taxon>
        <taxon>Insecta</taxon>
        <taxon>Pterygota</taxon>
        <taxon>Neoptera</taxon>
        <taxon>Polyneoptera</taxon>
        <taxon>Phasmatodea</taxon>
        <taxon>Timematodea</taxon>
        <taxon>Timematoidea</taxon>
        <taxon>Timematidae</taxon>
        <taxon>Timema</taxon>
    </lineage>
</organism>
<reference evidence="12" key="1">
    <citation type="submission" date="2020-11" db="EMBL/GenBank/DDBJ databases">
        <authorList>
            <person name="Tran Van P."/>
        </authorList>
    </citation>
    <scope>NUCLEOTIDE SEQUENCE</scope>
</reference>
<dbReference type="FunFam" id="2.120.10.30:FF:000037">
    <property type="entry name" value="Uncharacterized protein, isoform E"/>
    <property type="match status" value="1"/>
</dbReference>